<reference evidence="1" key="1">
    <citation type="journal article" date="2023" name="bioRxiv">
        <title>Improved chromosome-level genome assembly for marigold (Tagetes erecta).</title>
        <authorList>
            <person name="Jiang F."/>
            <person name="Yuan L."/>
            <person name="Wang S."/>
            <person name="Wang H."/>
            <person name="Xu D."/>
            <person name="Wang A."/>
            <person name="Fan W."/>
        </authorList>
    </citation>
    <scope>NUCLEOTIDE SEQUENCE</scope>
    <source>
        <strain evidence="1">WSJ</strain>
        <tissue evidence="1">Leaf</tissue>
    </source>
</reference>
<sequence length="90" mass="9252">MSAPCRPRADPLSTGHYTGAPLLPISRRHVAIAAAVTSFELNVVGPCVGGERIGSVEKQECRLLRDTVTYFPAADEGGDDGGGDDGGGLV</sequence>
<keyword evidence="2" id="KW-1185">Reference proteome</keyword>
<protein>
    <submittedName>
        <fullName evidence="1">Uncharacterized protein</fullName>
    </submittedName>
</protein>
<dbReference type="Proteomes" id="UP001229421">
    <property type="component" value="Unassembled WGS sequence"/>
</dbReference>
<evidence type="ECO:0000313" key="2">
    <source>
        <dbReference type="Proteomes" id="UP001229421"/>
    </source>
</evidence>
<accession>A0AAD8K7E9</accession>
<name>A0AAD8K7E9_TARER</name>
<proteinExistence type="predicted"/>
<gene>
    <name evidence="1" type="ORF">QVD17_30144</name>
</gene>
<dbReference type="EMBL" id="JAUHHV010000008">
    <property type="protein sequence ID" value="KAK1414400.1"/>
    <property type="molecule type" value="Genomic_DNA"/>
</dbReference>
<dbReference type="AlphaFoldDB" id="A0AAD8K7E9"/>
<comment type="caution">
    <text evidence="1">The sequence shown here is derived from an EMBL/GenBank/DDBJ whole genome shotgun (WGS) entry which is preliminary data.</text>
</comment>
<evidence type="ECO:0000313" key="1">
    <source>
        <dbReference type="EMBL" id="KAK1414400.1"/>
    </source>
</evidence>
<organism evidence="1 2">
    <name type="scientific">Tagetes erecta</name>
    <name type="common">African marigold</name>
    <dbReference type="NCBI Taxonomy" id="13708"/>
    <lineage>
        <taxon>Eukaryota</taxon>
        <taxon>Viridiplantae</taxon>
        <taxon>Streptophyta</taxon>
        <taxon>Embryophyta</taxon>
        <taxon>Tracheophyta</taxon>
        <taxon>Spermatophyta</taxon>
        <taxon>Magnoliopsida</taxon>
        <taxon>eudicotyledons</taxon>
        <taxon>Gunneridae</taxon>
        <taxon>Pentapetalae</taxon>
        <taxon>asterids</taxon>
        <taxon>campanulids</taxon>
        <taxon>Asterales</taxon>
        <taxon>Asteraceae</taxon>
        <taxon>Asteroideae</taxon>
        <taxon>Heliantheae alliance</taxon>
        <taxon>Tageteae</taxon>
        <taxon>Tagetes</taxon>
    </lineage>
</organism>